<sequence>MTLDLPLPLSRYFALSNGEPGVRIEDCFAVDATVHDERQDHRGVAAIAAWMAQARARYQHRTEPLQWERRDGQDVVTSRVSGTFPGSPVVLTHRFVVADARISGLKIG</sequence>
<dbReference type="SUPFAM" id="SSF54427">
    <property type="entry name" value="NTF2-like"/>
    <property type="match status" value="1"/>
</dbReference>
<gene>
    <name evidence="2" type="ORF">ACEU0G_000534</name>
</gene>
<keyword evidence="3" id="KW-1185">Reference proteome</keyword>
<proteinExistence type="predicted"/>
<comment type="caution">
    <text evidence="2">The sequence shown here is derived from an EMBL/GenBank/DDBJ whole genome shotgun (WGS) entry which is preliminary data.</text>
</comment>
<accession>A0ABW7D0B6</accession>
<organism evidence="2 3">
    <name type="scientific">Stenotrophomonas nematodicola</name>
    <dbReference type="NCBI Taxonomy" id="2656746"/>
    <lineage>
        <taxon>Bacteria</taxon>
        <taxon>Pseudomonadati</taxon>
        <taxon>Pseudomonadota</taxon>
        <taxon>Gammaproteobacteria</taxon>
        <taxon>Lysobacterales</taxon>
        <taxon>Lysobacteraceae</taxon>
        <taxon>Stenotrophomonas</taxon>
    </lineage>
</organism>
<dbReference type="RefSeq" id="WP_394164205.1">
    <property type="nucleotide sequence ID" value="NZ_JBHGCJ010000013.1"/>
</dbReference>
<feature type="domain" description="SnoaL-like" evidence="1">
    <location>
        <begin position="11"/>
        <end position="102"/>
    </location>
</feature>
<dbReference type="Proteomes" id="UP001605261">
    <property type="component" value="Unassembled WGS sequence"/>
</dbReference>
<evidence type="ECO:0000259" key="1">
    <source>
        <dbReference type="Pfam" id="PF12680"/>
    </source>
</evidence>
<evidence type="ECO:0000313" key="3">
    <source>
        <dbReference type="Proteomes" id="UP001605261"/>
    </source>
</evidence>
<dbReference type="Gene3D" id="3.10.450.50">
    <property type="match status" value="1"/>
</dbReference>
<evidence type="ECO:0000313" key="2">
    <source>
        <dbReference type="EMBL" id="MFG6110656.1"/>
    </source>
</evidence>
<name>A0ABW7D0B6_9GAMM</name>
<dbReference type="InterPro" id="IPR032710">
    <property type="entry name" value="NTF2-like_dom_sf"/>
</dbReference>
<protein>
    <submittedName>
        <fullName evidence="2">Nuclear transport factor 2 family protein</fullName>
    </submittedName>
</protein>
<dbReference type="InterPro" id="IPR037401">
    <property type="entry name" value="SnoaL-like"/>
</dbReference>
<reference evidence="2 3" key="1">
    <citation type="submission" date="2024-09" db="EMBL/GenBank/DDBJ databases">
        <authorList>
            <consortium name="All-Russian atlas of soil microorganisms"/>
            <consortium name="as a basis for the search for new antimicrobial producers and enzymes with unique properties"/>
            <person name="Sokolova E.A."/>
            <person name="Voronina E.N."/>
        </authorList>
    </citation>
    <scope>NUCLEOTIDE SEQUENCE [LARGE SCALE GENOMIC DNA]</scope>
    <source>
        <strain evidence="2 3">AF-22b-331.1</strain>
    </source>
</reference>
<dbReference type="EMBL" id="JBHGCJ010000013">
    <property type="protein sequence ID" value="MFG6110656.1"/>
    <property type="molecule type" value="Genomic_DNA"/>
</dbReference>
<dbReference type="Pfam" id="PF12680">
    <property type="entry name" value="SnoaL_2"/>
    <property type="match status" value="1"/>
</dbReference>